<comment type="subcellular location">
    <subcellularLocation>
        <location evidence="1">Cell envelope</location>
    </subcellularLocation>
</comment>
<accession>A0A5T0UGW2</accession>
<dbReference type="AlphaFoldDB" id="A0A5T0UGW2"/>
<reference evidence="6" key="1">
    <citation type="submission" date="2018-06" db="EMBL/GenBank/DDBJ databases">
        <authorList>
            <consortium name="PulseNet: The National Subtyping Network for Foodborne Disease Surveillance"/>
            <person name="Tarr C.L."/>
            <person name="Trees E."/>
            <person name="Katz L.S."/>
            <person name="Carleton-Romer H.A."/>
            <person name="Stroika S."/>
            <person name="Kucerova Z."/>
            <person name="Roache K.F."/>
            <person name="Sabol A.L."/>
            <person name="Besser J."/>
            <person name="Gerner-Smidt P."/>
        </authorList>
    </citation>
    <scope>NUCLEOTIDE SEQUENCE</scope>
    <source>
        <strain evidence="6">PNUSAC003301</strain>
    </source>
</reference>
<evidence type="ECO:0000259" key="5">
    <source>
        <dbReference type="SMART" id="SM00062"/>
    </source>
</evidence>
<evidence type="ECO:0000256" key="1">
    <source>
        <dbReference type="ARBA" id="ARBA00004196"/>
    </source>
</evidence>
<feature type="non-terminal residue" evidence="6">
    <location>
        <position position="120"/>
    </location>
</feature>
<dbReference type="InterPro" id="IPR001638">
    <property type="entry name" value="Solute-binding_3/MltF_N"/>
</dbReference>
<comment type="similarity">
    <text evidence="2 4">Belongs to the bacterial solute-binding protein 3 family.</text>
</comment>
<dbReference type="GO" id="GO:0030313">
    <property type="term" value="C:cell envelope"/>
    <property type="evidence" value="ECO:0007669"/>
    <property type="project" value="UniProtKB-SubCell"/>
</dbReference>
<dbReference type="SMART" id="SM00062">
    <property type="entry name" value="PBPb"/>
    <property type="match status" value="1"/>
</dbReference>
<sequence length="120" mass="13336">YSYRKDGKLTGFEVELGKQLAKEMGLKAKFVPTKWDGLIAGLDTGKYDVVLNNVTITKERKEKYLFSKPYIYSHFALITKKGTDLTKLKQIKGQKIAAGTGTDNALIAKKYKATVVPSSD</sequence>
<dbReference type="EMBL" id="AACFVE010000341">
    <property type="protein sequence ID" value="EAK3904435.1"/>
    <property type="molecule type" value="Genomic_DNA"/>
</dbReference>
<evidence type="ECO:0000256" key="4">
    <source>
        <dbReference type="RuleBase" id="RU003744"/>
    </source>
</evidence>
<dbReference type="SUPFAM" id="SSF53850">
    <property type="entry name" value="Periplasmic binding protein-like II"/>
    <property type="match status" value="1"/>
</dbReference>
<dbReference type="Pfam" id="PF00497">
    <property type="entry name" value="SBP_bac_3"/>
    <property type="match status" value="1"/>
</dbReference>
<protein>
    <submittedName>
        <fullName evidence="6">Transporter substrate-binding domain-containing protein</fullName>
    </submittedName>
</protein>
<dbReference type="Gene3D" id="3.40.190.10">
    <property type="entry name" value="Periplasmic binding protein-like II"/>
    <property type="match status" value="2"/>
</dbReference>
<dbReference type="InterPro" id="IPR018313">
    <property type="entry name" value="SBP_3_CS"/>
</dbReference>
<evidence type="ECO:0000313" key="6">
    <source>
        <dbReference type="EMBL" id="EAK3904435.1"/>
    </source>
</evidence>
<keyword evidence="3" id="KW-0732">Signal</keyword>
<name>A0A5T0UGW2_CAMJU</name>
<comment type="caution">
    <text evidence="6">The sequence shown here is derived from an EMBL/GenBank/DDBJ whole genome shotgun (WGS) entry which is preliminary data.</text>
</comment>
<gene>
    <name evidence="6" type="ORF">CW563_10190</name>
</gene>
<evidence type="ECO:0000256" key="3">
    <source>
        <dbReference type="ARBA" id="ARBA00022729"/>
    </source>
</evidence>
<dbReference type="PANTHER" id="PTHR35936">
    <property type="entry name" value="MEMBRANE-BOUND LYTIC MUREIN TRANSGLYCOSYLASE F"/>
    <property type="match status" value="1"/>
</dbReference>
<organism evidence="6">
    <name type="scientific">Campylobacter jejuni</name>
    <dbReference type="NCBI Taxonomy" id="197"/>
    <lineage>
        <taxon>Bacteria</taxon>
        <taxon>Pseudomonadati</taxon>
        <taxon>Campylobacterota</taxon>
        <taxon>Epsilonproteobacteria</taxon>
        <taxon>Campylobacterales</taxon>
        <taxon>Campylobacteraceae</taxon>
        <taxon>Campylobacter</taxon>
    </lineage>
</organism>
<dbReference type="PANTHER" id="PTHR35936:SF19">
    <property type="entry name" value="AMINO-ACID-BINDING PROTEIN YXEM-RELATED"/>
    <property type="match status" value="1"/>
</dbReference>
<evidence type="ECO:0000256" key="2">
    <source>
        <dbReference type="ARBA" id="ARBA00010333"/>
    </source>
</evidence>
<feature type="domain" description="Solute-binding protein family 3/N-terminal" evidence="5">
    <location>
        <begin position="1"/>
        <end position="120"/>
    </location>
</feature>
<proteinExistence type="inferred from homology"/>
<feature type="non-terminal residue" evidence="6">
    <location>
        <position position="1"/>
    </location>
</feature>
<dbReference type="PROSITE" id="PS01039">
    <property type="entry name" value="SBP_BACTERIAL_3"/>
    <property type="match status" value="1"/>
</dbReference>